<dbReference type="InterPro" id="IPR003599">
    <property type="entry name" value="Ig_sub"/>
</dbReference>
<reference evidence="6" key="1">
    <citation type="submission" date="2025-08" db="UniProtKB">
        <authorList>
            <consortium name="Ensembl"/>
        </authorList>
    </citation>
    <scope>IDENTIFICATION</scope>
</reference>
<dbReference type="Gene3D" id="2.60.40.10">
    <property type="entry name" value="Immunoglobulins"/>
    <property type="match status" value="4"/>
</dbReference>
<dbReference type="InParanoid" id="A0A674JVT3"/>
<keyword evidence="1" id="KW-0732">Signal</keyword>
<feature type="domain" description="Ig-like" evidence="5">
    <location>
        <begin position="276"/>
        <end position="354"/>
    </location>
</feature>
<evidence type="ECO:0000313" key="6">
    <source>
        <dbReference type="Ensembl" id="ENSTMTP00000024748.1"/>
    </source>
</evidence>
<evidence type="ECO:0000313" key="7">
    <source>
        <dbReference type="Proteomes" id="UP000472274"/>
    </source>
</evidence>
<dbReference type="SUPFAM" id="SSF48726">
    <property type="entry name" value="Immunoglobulin"/>
    <property type="match status" value="4"/>
</dbReference>
<proteinExistence type="predicted"/>
<dbReference type="InterPro" id="IPR050412">
    <property type="entry name" value="Ig-like_Receptors_ImmuneReg"/>
</dbReference>
<organism evidence="6 7">
    <name type="scientific">Terrapene triunguis</name>
    <name type="common">Three-toed box turtle</name>
    <dbReference type="NCBI Taxonomy" id="2587831"/>
    <lineage>
        <taxon>Eukaryota</taxon>
        <taxon>Metazoa</taxon>
        <taxon>Chordata</taxon>
        <taxon>Craniata</taxon>
        <taxon>Vertebrata</taxon>
        <taxon>Euteleostomi</taxon>
        <taxon>Archelosauria</taxon>
        <taxon>Testudinata</taxon>
        <taxon>Testudines</taxon>
        <taxon>Cryptodira</taxon>
        <taxon>Durocryptodira</taxon>
        <taxon>Testudinoidea</taxon>
        <taxon>Emydidae</taxon>
        <taxon>Terrapene</taxon>
    </lineage>
</organism>
<dbReference type="PANTHER" id="PTHR11738:SF186">
    <property type="entry name" value="OSTEOCLAST-ASSOCIATED IMMUNOGLOBULIN-LIKE RECEPTOR"/>
    <property type="match status" value="1"/>
</dbReference>
<keyword evidence="3" id="KW-0393">Immunoglobulin domain</keyword>
<evidence type="ECO:0000256" key="4">
    <source>
        <dbReference type="SAM" id="MobiDB-lite"/>
    </source>
</evidence>
<dbReference type="InterPro" id="IPR036179">
    <property type="entry name" value="Ig-like_dom_sf"/>
</dbReference>
<feature type="region of interest" description="Disordered" evidence="4">
    <location>
        <begin position="444"/>
        <end position="481"/>
    </location>
</feature>
<dbReference type="Ensembl" id="ENSTMTT00000025624.1">
    <property type="protein sequence ID" value="ENSTMTP00000024748.1"/>
    <property type="gene ID" value="ENSTMTG00000017746.1"/>
</dbReference>
<evidence type="ECO:0000256" key="2">
    <source>
        <dbReference type="ARBA" id="ARBA00023157"/>
    </source>
</evidence>
<dbReference type="InterPro" id="IPR003598">
    <property type="entry name" value="Ig_sub2"/>
</dbReference>
<dbReference type="InterPro" id="IPR013783">
    <property type="entry name" value="Ig-like_fold"/>
</dbReference>
<dbReference type="Pfam" id="PF13895">
    <property type="entry name" value="Ig_2"/>
    <property type="match status" value="3"/>
</dbReference>
<feature type="compositionally biased region" description="Pro residues" evidence="4">
    <location>
        <begin position="385"/>
        <end position="395"/>
    </location>
</feature>
<dbReference type="GeneTree" id="ENSGT01150000286974"/>
<dbReference type="SMART" id="SM00409">
    <property type="entry name" value="IG"/>
    <property type="match status" value="3"/>
</dbReference>
<dbReference type="SMART" id="SM00408">
    <property type="entry name" value="IGc2"/>
    <property type="match status" value="2"/>
</dbReference>
<keyword evidence="2" id="KW-1015">Disulfide bond</keyword>
<dbReference type="PANTHER" id="PTHR11738">
    <property type="entry name" value="MHC CLASS I NK CELL RECEPTOR"/>
    <property type="match status" value="1"/>
</dbReference>
<dbReference type="PROSITE" id="PS50835">
    <property type="entry name" value="IG_LIKE"/>
    <property type="match status" value="1"/>
</dbReference>
<sequence length="528" mass="56553">MGRGLKQTDAVCVTPTYCLFVHPEGSHPKPSISVSPGGVIPVGGNVTIRCWHQLLGLRFLLYKAGAGNYLAYTDPAGSEAEFPITSARREHGGSYTCRYSNRTGRAAYLEPSDPVHIIVTGEGYPKPNISMSPRGEVSLGGAATVWCRGQRRGVWFVLNKERHHFPPVDSDGFGAVFPISNVSREHGGSYSCSYHSRSEPFAVSYPSDPMELVVRGEGPGSAPSISISPSEVIALGGAVTIRCQCRCGARRLFLYKGGIEIRELDAAGDGGEFTIPRARSEPSSWSDPSDIVGGGGVALGGNITIQCQATQRNMRFLLYKVGSSTTLQDAEPARDLAEFPISNVSRRDAGRYRCYYHTKSDLTGPAAYSEPSDPVQIIVAGEGPNPAPQLPAPHPARPRGISLSPGARQKGRPLRLAQSPTSQWWCCAQNRGVLAPILPVFLTRPHSSPRARNTTRESWPPASPSTTLTTSPHSPPRARDRTQVSLLPALPAEKPGSDWTLETGLACLLLGSRALGPQGLGLIRVSCC</sequence>
<feature type="region of interest" description="Disordered" evidence="4">
    <location>
        <begin position="383"/>
        <end position="414"/>
    </location>
</feature>
<name>A0A674JVT3_9SAUR</name>
<dbReference type="InterPro" id="IPR007110">
    <property type="entry name" value="Ig-like_dom"/>
</dbReference>
<dbReference type="Proteomes" id="UP000472274">
    <property type="component" value="Unplaced"/>
</dbReference>
<accession>A0A674JVT3</accession>
<reference evidence="6" key="2">
    <citation type="submission" date="2025-09" db="UniProtKB">
        <authorList>
            <consortium name="Ensembl"/>
        </authorList>
    </citation>
    <scope>IDENTIFICATION</scope>
</reference>
<evidence type="ECO:0000256" key="3">
    <source>
        <dbReference type="ARBA" id="ARBA00023319"/>
    </source>
</evidence>
<protein>
    <recommendedName>
        <fullName evidence="5">Ig-like domain-containing protein</fullName>
    </recommendedName>
</protein>
<dbReference type="AlphaFoldDB" id="A0A674JVT3"/>
<keyword evidence="7" id="KW-1185">Reference proteome</keyword>
<evidence type="ECO:0000259" key="5">
    <source>
        <dbReference type="PROSITE" id="PS50835"/>
    </source>
</evidence>
<evidence type="ECO:0000256" key="1">
    <source>
        <dbReference type="ARBA" id="ARBA00022729"/>
    </source>
</evidence>
<dbReference type="GO" id="GO:0002764">
    <property type="term" value="P:immune response-regulating signaling pathway"/>
    <property type="evidence" value="ECO:0007669"/>
    <property type="project" value="TreeGrafter"/>
</dbReference>
<dbReference type="FunFam" id="2.60.40.10:FF:000049">
    <property type="entry name" value="Leukocyte immunoglobulin-like receptor subfamily B member 1"/>
    <property type="match status" value="3"/>
</dbReference>